<dbReference type="InterPro" id="IPR000821">
    <property type="entry name" value="Ala_racemase"/>
</dbReference>
<feature type="binding site" evidence="5 7">
    <location>
        <position position="134"/>
    </location>
    <ligand>
        <name>substrate</name>
    </ligand>
</feature>
<dbReference type="FunFam" id="2.40.37.10:FF:000006">
    <property type="entry name" value="Alanine racemase"/>
    <property type="match status" value="1"/>
</dbReference>
<feature type="active site" description="Proton acceptor; specific for L-alanine" evidence="5">
    <location>
        <position position="264"/>
    </location>
</feature>
<dbReference type="Pfam" id="PF00842">
    <property type="entry name" value="Ala_racemase_C"/>
    <property type="match status" value="1"/>
</dbReference>
<gene>
    <name evidence="9" type="ORF">MTY_0722</name>
</gene>
<comment type="catalytic activity">
    <reaction evidence="1 5">
        <text>L-alanine = D-alanine</text>
        <dbReference type="Rhea" id="RHEA:20249"/>
        <dbReference type="ChEBI" id="CHEBI:57416"/>
        <dbReference type="ChEBI" id="CHEBI:57972"/>
        <dbReference type="EC" id="5.1.1.1"/>
    </reaction>
</comment>
<dbReference type="FunFam" id="3.20.20.10:FF:000002">
    <property type="entry name" value="Alanine racemase"/>
    <property type="match status" value="1"/>
</dbReference>
<comment type="cofactor">
    <cofactor evidence="2 5 6">
        <name>pyridoxal 5'-phosphate</name>
        <dbReference type="ChEBI" id="CHEBI:597326"/>
    </cofactor>
</comment>
<evidence type="ECO:0000256" key="1">
    <source>
        <dbReference type="ARBA" id="ARBA00000316"/>
    </source>
</evidence>
<evidence type="ECO:0000256" key="4">
    <source>
        <dbReference type="ARBA" id="ARBA00023235"/>
    </source>
</evidence>
<evidence type="ECO:0000256" key="3">
    <source>
        <dbReference type="ARBA" id="ARBA00022898"/>
    </source>
</evidence>
<dbReference type="PROSITE" id="PS00395">
    <property type="entry name" value="ALANINE_RACEMASE"/>
    <property type="match status" value="1"/>
</dbReference>
<dbReference type="Pfam" id="PF01168">
    <property type="entry name" value="Ala_racemase_N"/>
    <property type="match status" value="1"/>
</dbReference>
<dbReference type="PRINTS" id="PR00992">
    <property type="entry name" value="ALARACEMASE"/>
</dbReference>
<evidence type="ECO:0000256" key="6">
    <source>
        <dbReference type="PIRSR" id="PIRSR600821-50"/>
    </source>
</evidence>
<evidence type="ECO:0000259" key="8">
    <source>
        <dbReference type="SMART" id="SM01005"/>
    </source>
</evidence>
<protein>
    <recommendedName>
        <fullName evidence="5">Alanine racemase</fullName>
        <ecNumber evidence="5">5.1.1.1</ecNumber>
    </recommendedName>
</protein>
<dbReference type="GO" id="GO:0030632">
    <property type="term" value="P:D-alanine biosynthetic process"/>
    <property type="evidence" value="ECO:0007669"/>
    <property type="project" value="UniProtKB-UniRule"/>
</dbReference>
<dbReference type="InterPro" id="IPR011079">
    <property type="entry name" value="Ala_racemase_C"/>
</dbReference>
<dbReference type="HAMAP" id="MF_01201">
    <property type="entry name" value="Ala_racemase"/>
    <property type="match status" value="1"/>
</dbReference>
<dbReference type="SUPFAM" id="SSF50621">
    <property type="entry name" value="Alanine racemase C-terminal domain-like"/>
    <property type="match status" value="1"/>
</dbReference>
<comment type="function">
    <text evidence="5">Catalyzes the interconversion of L-alanine and D-alanine. May also act on other amino acids.</text>
</comment>
<dbReference type="CDD" id="cd00430">
    <property type="entry name" value="PLPDE_III_AR"/>
    <property type="match status" value="1"/>
</dbReference>
<dbReference type="Proteomes" id="UP000063718">
    <property type="component" value="Unassembled WGS sequence"/>
</dbReference>
<keyword evidence="3 5" id="KW-0663">Pyridoxal phosphate</keyword>
<dbReference type="PANTHER" id="PTHR30511:SF0">
    <property type="entry name" value="ALANINE RACEMASE, CATABOLIC-RELATED"/>
    <property type="match status" value="1"/>
</dbReference>
<dbReference type="EMBL" id="DF238840">
    <property type="protein sequence ID" value="GAF25389.1"/>
    <property type="molecule type" value="Genomic_DNA"/>
</dbReference>
<accession>A0A0S6UB39</accession>
<evidence type="ECO:0000256" key="5">
    <source>
        <dbReference type="HAMAP-Rule" id="MF_01201"/>
    </source>
</evidence>
<evidence type="ECO:0000313" key="9">
    <source>
        <dbReference type="EMBL" id="GAF25389.1"/>
    </source>
</evidence>
<dbReference type="InterPro" id="IPR001608">
    <property type="entry name" value="Ala_racemase_N"/>
</dbReference>
<reference evidence="9" key="1">
    <citation type="journal article" date="2014" name="Gene">
        <title>Genome-guided analysis of transformation efficiency and carbon dioxide assimilation by Moorella thermoacetica Y72.</title>
        <authorList>
            <person name="Tsukahara K."/>
            <person name="Kita A."/>
            <person name="Nakashimada Y."/>
            <person name="Hoshino T."/>
            <person name="Murakami K."/>
        </authorList>
    </citation>
    <scope>NUCLEOTIDE SEQUENCE [LARGE SCALE GENOMIC DNA]</scope>
    <source>
        <strain evidence="9">Y72</strain>
    </source>
</reference>
<feature type="modified residue" description="N6-(pyridoxal phosphate)lysine" evidence="5 6">
    <location>
        <position position="36"/>
    </location>
</feature>
<dbReference type="NCBIfam" id="TIGR00492">
    <property type="entry name" value="alr"/>
    <property type="match status" value="1"/>
</dbReference>
<feature type="active site" description="Proton acceptor; specific for D-alanine" evidence="5">
    <location>
        <position position="36"/>
    </location>
</feature>
<dbReference type="GO" id="GO:0005829">
    <property type="term" value="C:cytosol"/>
    <property type="evidence" value="ECO:0007669"/>
    <property type="project" value="TreeGrafter"/>
</dbReference>
<dbReference type="InterPro" id="IPR029066">
    <property type="entry name" value="PLP-binding_barrel"/>
</dbReference>
<evidence type="ECO:0000256" key="2">
    <source>
        <dbReference type="ARBA" id="ARBA00001933"/>
    </source>
</evidence>
<dbReference type="SMART" id="SM01005">
    <property type="entry name" value="Ala_racemase_C"/>
    <property type="match status" value="1"/>
</dbReference>
<organism evidence="9">
    <name type="scientific">Moorella thermoacetica Y72</name>
    <dbReference type="NCBI Taxonomy" id="1325331"/>
    <lineage>
        <taxon>Bacteria</taxon>
        <taxon>Bacillati</taxon>
        <taxon>Bacillota</taxon>
        <taxon>Clostridia</taxon>
        <taxon>Neomoorellales</taxon>
        <taxon>Neomoorellaceae</taxon>
        <taxon>Neomoorella</taxon>
    </lineage>
</organism>
<feature type="domain" description="Alanine racemase C-terminal" evidence="8">
    <location>
        <begin position="243"/>
        <end position="371"/>
    </location>
</feature>
<dbReference type="AlphaFoldDB" id="A0A0S6UB39"/>
<dbReference type="InterPro" id="IPR009006">
    <property type="entry name" value="Ala_racemase/Decarboxylase_C"/>
</dbReference>
<feature type="binding site" evidence="5 7">
    <location>
        <position position="312"/>
    </location>
    <ligand>
        <name>substrate</name>
    </ligand>
</feature>
<dbReference type="GO" id="GO:0030170">
    <property type="term" value="F:pyridoxal phosphate binding"/>
    <property type="evidence" value="ECO:0007669"/>
    <property type="project" value="UniProtKB-UniRule"/>
</dbReference>
<dbReference type="Gene3D" id="3.20.20.10">
    <property type="entry name" value="Alanine racemase"/>
    <property type="match status" value="1"/>
</dbReference>
<dbReference type="EC" id="5.1.1.1" evidence="5"/>
<keyword evidence="4 5" id="KW-0413">Isomerase</keyword>
<dbReference type="PANTHER" id="PTHR30511">
    <property type="entry name" value="ALANINE RACEMASE"/>
    <property type="match status" value="1"/>
</dbReference>
<comment type="pathway">
    <text evidence="5">Amino-acid biosynthesis; D-alanine biosynthesis; D-alanine from L-alanine: step 1/1.</text>
</comment>
<dbReference type="SUPFAM" id="SSF51419">
    <property type="entry name" value="PLP-binding barrel"/>
    <property type="match status" value="1"/>
</dbReference>
<proteinExistence type="inferred from homology"/>
<sequence>MSRPVWAEIDLEAVARNVRAIKKILAPQTEIMAIVKANAYGHGAGPVARTALANGVSWLGVATLGEALDLRREGITAPLLILGYTPPEDAGRVVEADISQTVFSVDQARALNAAAAAVGTRARLHLKIDTGMGRLGFLPREAVTAARAIADLPHVTLEGIFTHFAASDAADKTYTQRQLGLFQQVIAELEKQGITFPWRHAANSGAIIDLPGTHFNLVRAGIILYGHYPSPEVQRERLALTPVMTLKTRVVLVKEVPAGSYISYGCTYRTPGPARIATLPVGYADGYSRLLSNRAEVLVRGRRAPIVGRICMDQCMIDVTAIPEVRVGDEVVLFGRQGGQTLTVEEVAAWMGTINYEILCLISKRVPRVYLHS</sequence>
<comment type="similarity">
    <text evidence="5">Belongs to the alanine racemase family.</text>
</comment>
<dbReference type="Gene3D" id="2.40.37.10">
    <property type="entry name" value="Lyase, Ornithine Decarboxylase, Chain A, domain 1"/>
    <property type="match status" value="1"/>
</dbReference>
<dbReference type="InterPro" id="IPR020622">
    <property type="entry name" value="Ala_racemase_pyridoxalP-BS"/>
</dbReference>
<dbReference type="UniPathway" id="UPA00042">
    <property type="reaction ID" value="UER00497"/>
</dbReference>
<dbReference type="GO" id="GO:0008784">
    <property type="term" value="F:alanine racemase activity"/>
    <property type="evidence" value="ECO:0007669"/>
    <property type="project" value="UniProtKB-UniRule"/>
</dbReference>
<evidence type="ECO:0000256" key="7">
    <source>
        <dbReference type="PIRSR" id="PIRSR600821-52"/>
    </source>
</evidence>
<name>A0A0S6UB39_NEOTH</name>
<dbReference type="GO" id="GO:0009252">
    <property type="term" value="P:peptidoglycan biosynthetic process"/>
    <property type="evidence" value="ECO:0007669"/>
    <property type="project" value="TreeGrafter"/>
</dbReference>
<dbReference type="RefSeq" id="WP_025773385.1">
    <property type="nucleotide sequence ID" value="NZ_DF238840.1"/>
</dbReference>
<dbReference type="GeneID" id="45618205"/>